<keyword evidence="4" id="KW-1185">Reference proteome</keyword>
<evidence type="ECO:0000313" key="4">
    <source>
        <dbReference type="Proteomes" id="UP001597417"/>
    </source>
</evidence>
<dbReference type="EMBL" id="JBHUKR010000007">
    <property type="protein sequence ID" value="MFD2418348.1"/>
    <property type="molecule type" value="Genomic_DNA"/>
</dbReference>
<feature type="signal peptide" evidence="1">
    <location>
        <begin position="1"/>
        <end position="38"/>
    </location>
</feature>
<name>A0ABW5FU58_9PSEU</name>
<reference evidence="4" key="1">
    <citation type="journal article" date="2019" name="Int. J. Syst. Evol. Microbiol.">
        <title>The Global Catalogue of Microorganisms (GCM) 10K type strain sequencing project: providing services to taxonomists for standard genome sequencing and annotation.</title>
        <authorList>
            <consortium name="The Broad Institute Genomics Platform"/>
            <consortium name="The Broad Institute Genome Sequencing Center for Infectious Disease"/>
            <person name="Wu L."/>
            <person name="Ma J."/>
        </authorList>
    </citation>
    <scope>NUCLEOTIDE SEQUENCE [LARGE SCALE GENOMIC DNA]</scope>
    <source>
        <strain evidence="4">CGMCC 4.7645</strain>
    </source>
</reference>
<keyword evidence="1" id="KW-0732">Signal</keyword>
<gene>
    <name evidence="3" type="ORF">ACFSXZ_18655</name>
</gene>
<feature type="domain" description="DUF4232" evidence="2">
    <location>
        <begin position="97"/>
        <end position="188"/>
    </location>
</feature>
<comment type="caution">
    <text evidence="3">The sequence shown here is derived from an EMBL/GenBank/DDBJ whole genome shotgun (WGS) entry which is preliminary data.</text>
</comment>
<dbReference type="Proteomes" id="UP001597417">
    <property type="component" value="Unassembled WGS sequence"/>
</dbReference>
<feature type="chain" id="PRO_5045537047" evidence="1">
    <location>
        <begin position="39"/>
        <end position="212"/>
    </location>
</feature>
<evidence type="ECO:0000259" key="2">
    <source>
        <dbReference type="Pfam" id="PF14016"/>
    </source>
</evidence>
<dbReference type="Pfam" id="PF14016">
    <property type="entry name" value="DUF4232"/>
    <property type="match status" value="1"/>
</dbReference>
<dbReference type="RefSeq" id="WP_378266292.1">
    <property type="nucleotide sequence ID" value="NZ_JBHUKR010000007.1"/>
</dbReference>
<evidence type="ECO:0000313" key="3">
    <source>
        <dbReference type="EMBL" id="MFD2418348.1"/>
    </source>
</evidence>
<proteinExistence type="predicted"/>
<sequence length="212" mass="21446">MNVNGTILRRGAATAVAVGAMVAALGACSAGGPQSASAAGGVGVAPAAAQSAQDGAQNAMGMADDVDHPGVAHAGNKIPCTTLAVSTADPEPVGDGSAQWRLPIEFTNQTDATCSVRGFPGVRLQGGDGETWDLTRTDAKISPVVLQPGQHTEASLTFLPDQSADGWKVLTMAVTPPNTTDTQMVNWPLGKIVRQDGATHPGTYIDPVHVAG</sequence>
<dbReference type="PROSITE" id="PS51318">
    <property type="entry name" value="TAT"/>
    <property type="match status" value="1"/>
</dbReference>
<dbReference type="InterPro" id="IPR006311">
    <property type="entry name" value="TAT_signal"/>
</dbReference>
<protein>
    <submittedName>
        <fullName evidence="3">DUF4232 domain-containing protein</fullName>
    </submittedName>
</protein>
<accession>A0ABW5FU58</accession>
<organism evidence="3 4">
    <name type="scientific">Amycolatopsis pigmentata</name>
    <dbReference type="NCBI Taxonomy" id="450801"/>
    <lineage>
        <taxon>Bacteria</taxon>
        <taxon>Bacillati</taxon>
        <taxon>Actinomycetota</taxon>
        <taxon>Actinomycetes</taxon>
        <taxon>Pseudonocardiales</taxon>
        <taxon>Pseudonocardiaceae</taxon>
        <taxon>Amycolatopsis</taxon>
    </lineage>
</organism>
<dbReference type="InterPro" id="IPR025326">
    <property type="entry name" value="DUF4232"/>
</dbReference>
<evidence type="ECO:0000256" key="1">
    <source>
        <dbReference type="SAM" id="SignalP"/>
    </source>
</evidence>